<dbReference type="InterPro" id="IPR043502">
    <property type="entry name" value="DNA/RNA_pol_sf"/>
</dbReference>
<dbReference type="InterPro" id="IPR038717">
    <property type="entry name" value="Tc1-like_DDE_dom"/>
</dbReference>
<dbReference type="EMBL" id="CP092876">
    <property type="protein sequence ID" value="UYV76681.1"/>
    <property type="molecule type" value="Genomic_DNA"/>
</dbReference>
<keyword evidence="3" id="KW-0808">Transferase</keyword>
<dbReference type="SUPFAM" id="SSF53098">
    <property type="entry name" value="Ribonuclease H-like"/>
    <property type="match status" value="1"/>
</dbReference>
<dbReference type="InterPro" id="IPR002492">
    <property type="entry name" value="Transposase_Tc1-like"/>
</dbReference>
<dbReference type="Proteomes" id="UP001235939">
    <property type="component" value="Chromosome 14"/>
</dbReference>
<keyword evidence="4" id="KW-0548">Nucleotidyltransferase</keyword>
<dbReference type="Gene3D" id="3.30.420.10">
    <property type="entry name" value="Ribonuclease H-like superfamily/Ribonuclease H"/>
    <property type="match status" value="2"/>
</dbReference>
<feature type="domain" description="Integrase catalytic" evidence="8">
    <location>
        <begin position="862"/>
        <end position="929"/>
    </location>
</feature>
<dbReference type="Pfam" id="PF17921">
    <property type="entry name" value="Integrase_H2C2"/>
    <property type="match status" value="1"/>
</dbReference>
<evidence type="ECO:0000313" key="10">
    <source>
        <dbReference type="Proteomes" id="UP001235939"/>
    </source>
</evidence>
<proteinExistence type="predicted"/>
<comment type="subcellular location">
    <subcellularLocation>
        <location evidence="1">Nucleus</location>
    </subcellularLocation>
</comment>
<keyword evidence="5" id="KW-0540">Nuclease</keyword>
<organism evidence="9 10">
    <name type="scientific">Cordylochernes scorpioides</name>
    <dbReference type="NCBI Taxonomy" id="51811"/>
    <lineage>
        <taxon>Eukaryota</taxon>
        <taxon>Metazoa</taxon>
        <taxon>Ecdysozoa</taxon>
        <taxon>Arthropoda</taxon>
        <taxon>Chelicerata</taxon>
        <taxon>Arachnida</taxon>
        <taxon>Pseudoscorpiones</taxon>
        <taxon>Cheliferoidea</taxon>
        <taxon>Chernetidae</taxon>
        <taxon>Cordylochernes</taxon>
    </lineage>
</organism>
<dbReference type="InterPro" id="IPR009057">
    <property type="entry name" value="Homeodomain-like_sf"/>
</dbReference>
<dbReference type="Pfam" id="PF01498">
    <property type="entry name" value="HTH_Tnp_Tc3_2"/>
    <property type="match status" value="1"/>
</dbReference>
<evidence type="ECO:0000313" key="9">
    <source>
        <dbReference type="EMBL" id="UYV76681.1"/>
    </source>
</evidence>
<name>A0ABY6L8T6_9ARAC</name>
<keyword evidence="6" id="KW-0255">Endonuclease</keyword>
<dbReference type="Gene3D" id="3.10.10.10">
    <property type="entry name" value="HIV Type 1 Reverse Transcriptase, subunit A, domain 1"/>
    <property type="match status" value="1"/>
</dbReference>
<dbReference type="Gene3D" id="1.10.340.70">
    <property type="match status" value="1"/>
</dbReference>
<reference evidence="9 10" key="1">
    <citation type="submission" date="2022-01" db="EMBL/GenBank/DDBJ databases">
        <title>A chromosomal length assembly of Cordylochernes scorpioides.</title>
        <authorList>
            <person name="Zeh D."/>
            <person name="Zeh J."/>
        </authorList>
    </citation>
    <scope>NUCLEOTIDE SEQUENCE [LARGE SCALE GENOMIC DNA]</scope>
    <source>
        <strain evidence="9">IN4F17</strain>
        <tissue evidence="9">Whole Body</tissue>
    </source>
</reference>
<evidence type="ECO:0000256" key="6">
    <source>
        <dbReference type="ARBA" id="ARBA00022759"/>
    </source>
</evidence>
<dbReference type="SUPFAM" id="SSF46689">
    <property type="entry name" value="Homeodomain-like"/>
    <property type="match status" value="1"/>
</dbReference>
<dbReference type="PANTHER" id="PTHR37984">
    <property type="entry name" value="PROTEIN CBG26694"/>
    <property type="match status" value="1"/>
</dbReference>
<dbReference type="Gene3D" id="2.40.70.10">
    <property type="entry name" value="Acid Proteases"/>
    <property type="match status" value="1"/>
</dbReference>
<dbReference type="InterPro" id="IPR041588">
    <property type="entry name" value="Integrase_H2C2"/>
</dbReference>
<dbReference type="PROSITE" id="PS50994">
    <property type="entry name" value="INTEGRASE"/>
    <property type="match status" value="1"/>
</dbReference>
<dbReference type="InterPro" id="IPR012337">
    <property type="entry name" value="RNaseH-like_sf"/>
</dbReference>
<evidence type="ECO:0000256" key="3">
    <source>
        <dbReference type="ARBA" id="ARBA00022679"/>
    </source>
</evidence>
<dbReference type="PANTHER" id="PTHR37984:SF5">
    <property type="entry name" value="PROTEIN NYNRIN-LIKE"/>
    <property type="match status" value="1"/>
</dbReference>
<keyword evidence="6" id="KW-0378">Hydrolase</keyword>
<dbReference type="Pfam" id="PF17919">
    <property type="entry name" value="RT_RNaseH_2"/>
    <property type="match status" value="1"/>
</dbReference>
<evidence type="ECO:0000256" key="5">
    <source>
        <dbReference type="ARBA" id="ARBA00022722"/>
    </source>
</evidence>
<keyword evidence="7" id="KW-0511">Multifunctional enzyme</keyword>
<evidence type="ECO:0000256" key="7">
    <source>
        <dbReference type="ARBA" id="ARBA00023268"/>
    </source>
</evidence>
<dbReference type="SUPFAM" id="SSF56672">
    <property type="entry name" value="DNA/RNA polymerases"/>
    <property type="match status" value="1"/>
</dbReference>
<dbReference type="Pfam" id="PF13358">
    <property type="entry name" value="DDE_3"/>
    <property type="match status" value="1"/>
</dbReference>
<dbReference type="InterPro" id="IPR041577">
    <property type="entry name" value="RT_RNaseH_2"/>
</dbReference>
<keyword evidence="10" id="KW-1185">Reference proteome</keyword>
<dbReference type="InterPro" id="IPR001584">
    <property type="entry name" value="Integrase_cat-core"/>
</dbReference>
<accession>A0ABY6L8T6</accession>
<gene>
    <name evidence="9" type="ORF">LAZ67_14001729</name>
</gene>
<dbReference type="InterPro" id="IPR036397">
    <property type="entry name" value="RNaseH_sf"/>
</dbReference>
<evidence type="ECO:0000256" key="4">
    <source>
        <dbReference type="ARBA" id="ARBA00022695"/>
    </source>
</evidence>
<dbReference type="InterPro" id="IPR050951">
    <property type="entry name" value="Retrovirus_Pol_polyprotein"/>
</dbReference>
<sequence>MPGHRKRRQFKQTDAFTRGMVIGLKRAGWSIRQISADTHLGASTVHRLWRRWLEQENVAIYRNVGATRVTSARVDRRILRQAVAAPQATCTAILQHVQDTLDHSISTRTISRRLVVNGLHSCRPLRRLPLTPPNRRQRLEWCRARSTWMTEWHRVVFSDESRFCLSNDSRRVRVWRRRGERSNPAAIVERPTVRQRGIMVWGAIAYDSRSPLLRIQGTMTAQRYVDDVLRPVTLPYLQGVPNALYQQDNARPHTARISQQALQDVQMLPWPPYSPDLSPIEHVWDIIGRRLHALPQPRSEDELWQIVEREWRIIPQDAIRTLIDSLPRRVAACIAVRDYSVISEDFRRLIRVAMLSSRRPIIRVVNSKCVRALGRCILRINVNELIQPFEFIVLSECSHNVILGWDFLKLTRARINCAENELYLKEAPMKEELCPLDTFQTVEDSIIPPNSIKQMTAVCSNIMEVQEVLITCSKAFTLNKEIIIPASVVSLNHGRSKVWMAIGSDLAKIIPAGMKVAEISLIDTSHLCCIDGGNADFEKNENRCTEDLDKLVTLIDIDISNEDRVRVLDVLRKYKYEFEYQKPSLKTSSLKVKHRIETGDDAPIRPRPYRVSPREISIIQTDVDNMLKLGIIQPSESPWLSPVVLVKKRCNLAILCGLPPIKQNNQERCHFDETAPIYVHTDANGYGVGSVLVQMKDGGEKPIAYASRTLSKAERNYTTTEKECLAVIWTIKNFDRTCLAALFLSILYKKNYDPLGRPWLLVVPKSLRLEVLRLFHDALTAGHLGFAKTYDRIRRRFYWPGLFRSIRNYVGHCRECQRRKSTPQLSPGNLKPIIASSTPFQKIGIDLLGRFPLSRDDNRWVMLFTTAYHPQTNGLTERLNRTLGDMLSIYLDVEQNNWDSILPFATFAYNTAKLETTGFSPFYLFHGREAETMLDTLSPYQPDYEKDEYLSQLIIDAEDARQLTRLHTLRTQDIDRRRCDSRHRPVYYNVGDLVWIFTPVRKVGLSEKLF</sequence>
<dbReference type="InterPro" id="IPR021109">
    <property type="entry name" value="Peptidase_aspartic_dom_sf"/>
</dbReference>
<protein>
    <recommendedName>
        <fullName evidence="2">RNA-directed DNA polymerase</fullName>
        <ecNumber evidence="2">2.7.7.49</ecNumber>
    </recommendedName>
</protein>
<evidence type="ECO:0000256" key="1">
    <source>
        <dbReference type="ARBA" id="ARBA00004123"/>
    </source>
</evidence>
<evidence type="ECO:0000256" key="2">
    <source>
        <dbReference type="ARBA" id="ARBA00012493"/>
    </source>
</evidence>
<dbReference type="Gene3D" id="3.10.20.370">
    <property type="match status" value="1"/>
</dbReference>
<evidence type="ECO:0000259" key="8">
    <source>
        <dbReference type="PROSITE" id="PS50994"/>
    </source>
</evidence>
<dbReference type="EC" id="2.7.7.49" evidence="2"/>
<dbReference type="CDD" id="cd00303">
    <property type="entry name" value="retropepsin_like"/>
    <property type="match status" value="1"/>
</dbReference>